<keyword evidence="2" id="KW-0808">Transferase</keyword>
<dbReference type="SUPFAM" id="SSF55729">
    <property type="entry name" value="Acyl-CoA N-acyltransferases (Nat)"/>
    <property type="match status" value="1"/>
</dbReference>
<reference evidence="2 3" key="1">
    <citation type="submission" date="2020-07" db="EMBL/GenBank/DDBJ databases">
        <authorList>
            <person name="Sun Q."/>
        </authorList>
    </citation>
    <scope>NUCLEOTIDE SEQUENCE [LARGE SCALE GENOMIC DNA]</scope>
    <source>
        <strain evidence="2 3">MAH-1</strain>
    </source>
</reference>
<comment type="caution">
    <text evidence="2">The sequence shown here is derived from an EMBL/GenBank/DDBJ whole genome shotgun (WGS) entry which is preliminary data.</text>
</comment>
<dbReference type="InterPro" id="IPR000182">
    <property type="entry name" value="GNAT_dom"/>
</dbReference>
<dbReference type="InterPro" id="IPR053144">
    <property type="entry name" value="Acetyltransferase_Butenolide"/>
</dbReference>
<dbReference type="Proteomes" id="UP000535020">
    <property type="component" value="Unassembled WGS sequence"/>
</dbReference>
<dbReference type="AlphaFoldDB" id="A0A7Y8Y590"/>
<dbReference type="EMBL" id="JACBJI010000009">
    <property type="protein sequence ID" value="NYA72625.1"/>
    <property type="molecule type" value="Genomic_DNA"/>
</dbReference>
<dbReference type="InterPro" id="IPR016181">
    <property type="entry name" value="Acyl_CoA_acyltransferase"/>
</dbReference>
<dbReference type="PANTHER" id="PTHR43233:SF1">
    <property type="entry name" value="FAMILY N-ACETYLTRANSFERASE, PUTATIVE (AFU_ORTHOLOGUE AFUA_6G03350)-RELATED"/>
    <property type="match status" value="1"/>
</dbReference>
<dbReference type="GO" id="GO:0016747">
    <property type="term" value="F:acyltransferase activity, transferring groups other than amino-acyl groups"/>
    <property type="evidence" value="ECO:0007669"/>
    <property type="project" value="InterPro"/>
</dbReference>
<dbReference type="CDD" id="cd04301">
    <property type="entry name" value="NAT_SF"/>
    <property type="match status" value="1"/>
</dbReference>
<accession>A0A7Y8Y590</accession>
<dbReference type="PANTHER" id="PTHR43233">
    <property type="entry name" value="FAMILY N-ACETYLTRANSFERASE, PUTATIVE (AFU_ORTHOLOGUE AFUA_6G03350)-RELATED"/>
    <property type="match status" value="1"/>
</dbReference>
<sequence length="148" mass="17025">MQTLEVFKAQFCISTDKSRLDLNAMHDFLSKEAYWSLGVPVETIHKSTENALNFGLYDGQKQIGYAKIISDFATIAYLGDVYVLPEYRGSGLSKWLMETVHAHPELQGLRRWILLTGDAHGLYEKFGWKPIAAPDRWMELHNKDVYKK</sequence>
<organism evidence="2 3">
    <name type="scientific">Flavobacterium agri</name>
    <dbReference type="NCBI Taxonomy" id="2743471"/>
    <lineage>
        <taxon>Bacteria</taxon>
        <taxon>Pseudomonadati</taxon>
        <taxon>Bacteroidota</taxon>
        <taxon>Flavobacteriia</taxon>
        <taxon>Flavobacteriales</taxon>
        <taxon>Flavobacteriaceae</taxon>
        <taxon>Flavobacterium</taxon>
    </lineage>
</organism>
<feature type="domain" description="N-acetyltransferase" evidence="1">
    <location>
        <begin position="12"/>
        <end position="148"/>
    </location>
</feature>
<dbReference type="PROSITE" id="PS51186">
    <property type="entry name" value="GNAT"/>
    <property type="match status" value="1"/>
</dbReference>
<dbReference type="Gene3D" id="3.40.630.30">
    <property type="match status" value="1"/>
</dbReference>
<dbReference type="RefSeq" id="WP_176007434.1">
    <property type="nucleotide sequence ID" value="NZ_JABWMI010000021.1"/>
</dbReference>
<protein>
    <submittedName>
        <fullName evidence="2">GNAT family N-acetyltransferase</fullName>
    </submittedName>
</protein>
<dbReference type="Pfam" id="PF13508">
    <property type="entry name" value="Acetyltransf_7"/>
    <property type="match status" value="1"/>
</dbReference>
<proteinExistence type="predicted"/>
<evidence type="ECO:0000313" key="3">
    <source>
        <dbReference type="Proteomes" id="UP000535020"/>
    </source>
</evidence>
<keyword evidence="3" id="KW-1185">Reference proteome</keyword>
<gene>
    <name evidence="2" type="ORF">HZF10_16975</name>
</gene>
<evidence type="ECO:0000313" key="2">
    <source>
        <dbReference type="EMBL" id="NYA72625.1"/>
    </source>
</evidence>
<evidence type="ECO:0000259" key="1">
    <source>
        <dbReference type="PROSITE" id="PS51186"/>
    </source>
</evidence>
<name>A0A7Y8Y590_9FLAO</name>